<evidence type="ECO:0000256" key="10">
    <source>
        <dbReference type="ARBA" id="ARBA00023004"/>
    </source>
</evidence>
<dbReference type="InterPro" id="IPR036821">
    <property type="entry name" value="Peptide_deformylase_sf"/>
</dbReference>
<comment type="similarity">
    <text evidence="2 11">Belongs to the polypeptide deformylase family.</text>
</comment>
<dbReference type="GO" id="GO:0006412">
    <property type="term" value="P:translation"/>
    <property type="evidence" value="ECO:0007669"/>
    <property type="project" value="UniProtKB-KW"/>
</dbReference>
<dbReference type="HOGENOM" id="CLU_884039_0_0_1"/>
<dbReference type="PRINTS" id="PR01576">
    <property type="entry name" value="PDEFORMYLASE"/>
</dbReference>
<dbReference type="NCBIfam" id="TIGR00079">
    <property type="entry name" value="pept_deformyl"/>
    <property type="match status" value="1"/>
</dbReference>
<evidence type="ECO:0000256" key="6">
    <source>
        <dbReference type="ARBA" id="ARBA00022723"/>
    </source>
</evidence>
<dbReference type="Pfam" id="PF01327">
    <property type="entry name" value="Pep_deformylase"/>
    <property type="match status" value="1"/>
</dbReference>
<keyword evidence="9" id="KW-0809">Transit peptide</keyword>
<accession>Q7XYP8</accession>
<dbReference type="InterPro" id="IPR023635">
    <property type="entry name" value="Peptide_deformylase"/>
</dbReference>
<dbReference type="Gene3D" id="3.90.45.10">
    <property type="entry name" value="Peptide deformylase"/>
    <property type="match status" value="1"/>
</dbReference>
<evidence type="ECO:0000256" key="2">
    <source>
        <dbReference type="ARBA" id="ARBA00010759"/>
    </source>
</evidence>
<evidence type="ECO:0000256" key="11">
    <source>
        <dbReference type="RuleBase" id="RU362111"/>
    </source>
</evidence>
<evidence type="ECO:0000313" key="13">
    <source>
        <dbReference type="EMBL" id="AAP79146.1"/>
    </source>
</evidence>
<name>Q7XYP8_BIGNA</name>
<comment type="catalytic activity">
    <reaction evidence="11">
        <text>N-terminal N-formyl-L-methionyl-[peptide] + H2O = N-terminal L-methionyl-[peptide] + formate</text>
        <dbReference type="Rhea" id="RHEA:24420"/>
        <dbReference type="Rhea" id="RHEA-COMP:10639"/>
        <dbReference type="Rhea" id="RHEA-COMP:10640"/>
        <dbReference type="ChEBI" id="CHEBI:15377"/>
        <dbReference type="ChEBI" id="CHEBI:15740"/>
        <dbReference type="ChEBI" id="CHEBI:49298"/>
        <dbReference type="ChEBI" id="CHEBI:64731"/>
        <dbReference type="EC" id="3.5.1.88"/>
    </reaction>
</comment>
<dbReference type="GO" id="GO:0009507">
    <property type="term" value="C:chloroplast"/>
    <property type="evidence" value="ECO:0007669"/>
    <property type="project" value="UniProtKB-SubCell"/>
</dbReference>
<keyword evidence="5" id="KW-0934">Plastid</keyword>
<keyword evidence="6 11" id="KW-0479">Metal-binding</keyword>
<reference evidence="13" key="1">
    <citation type="journal article" date="2003" name="Proc. Natl. Acad. Sci. U.S.A.">
        <title>Lateral gene transfer and the evolution of plastid-targeted proteins in the secondary plastid-containing alga Bigelowiella natans.</title>
        <authorList>
            <person name="Archibald J.M."/>
            <person name="Rogers M.B."/>
            <person name="Toop M."/>
            <person name="Ishida K."/>
            <person name="Keeling P.J."/>
        </authorList>
    </citation>
    <scope>NUCLEOTIDE SEQUENCE</scope>
    <source>
        <strain evidence="13">CCMP 621</strain>
    </source>
</reference>
<dbReference type="NCBIfam" id="NF001159">
    <property type="entry name" value="PRK00150.1-3"/>
    <property type="match status" value="1"/>
</dbReference>
<dbReference type="FunFam" id="3.90.45.10:FF:000006">
    <property type="entry name" value="Peptide deformylase"/>
    <property type="match status" value="1"/>
</dbReference>
<dbReference type="PANTHER" id="PTHR10458">
    <property type="entry name" value="PEPTIDE DEFORMYLASE"/>
    <property type="match status" value="1"/>
</dbReference>
<feature type="compositionally biased region" description="Polar residues" evidence="12">
    <location>
        <begin position="32"/>
        <end position="41"/>
    </location>
</feature>
<keyword evidence="4" id="KW-0150">Chloroplast</keyword>
<comment type="subcellular location">
    <subcellularLocation>
        <location evidence="1">Plastid</location>
        <location evidence="1">Chloroplast</location>
    </subcellularLocation>
</comment>
<dbReference type="PANTHER" id="PTHR10458:SF22">
    <property type="entry name" value="PEPTIDE DEFORMYLASE"/>
    <property type="match status" value="1"/>
</dbReference>
<protein>
    <recommendedName>
        <fullName evidence="3 11">Peptide deformylase</fullName>
        <ecNumber evidence="3 11">3.5.1.88</ecNumber>
    </recommendedName>
</protein>
<keyword evidence="7 11" id="KW-0378">Hydrolase</keyword>
<dbReference type="SUPFAM" id="SSF56420">
    <property type="entry name" value="Peptide deformylase"/>
    <property type="match status" value="1"/>
</dbReference>
<feature type="region of interest" description="Disordered" evidence="12">
    <location>
        <begin position="22"/>
        <end position="45"/>
    </location>
</feature>
<evidence type="ECO:0000256" key="3">
    <source>
        <dbReference type="ARBA" id="ARBA00012175"/>
    </source>
</evidence>
<dbReference type="GO" id="GO:0046872">
    <property type="term" value="F:metal ion binding"/>
    <property type="evidence" value="ECO:0007669"/>
    <property type="project" value="UniProtKB-KW"/>
</dbReference>
<evidence type="ECO:0000256" key="12">
    <source>
        <dbReference type="SAM" id="MobiDB-lite"/>
    </source>
</evidence>
<evidence type="ECO:0000256" key="7">
    <source>
        <dbReference type="ARBA" id="ARBA00022801"/>
    </source>
</evidence>
<evidence type="ECO:0000256" key="8">
    <source>
        <dbReference type="ARBA" id="ARBA00022917"/>
    </source>
</evidence>
<evidence type="ECO:0000256" key="5">
    <source>
        <dbReference type="ARBA" id="ARBA00022640"/>
    </source>
</evidence>
<dbReference type="EMBL" id="AY267632">
    <property type="protein sequence ID" value="AAP79146.1"/>
    <property type="molecule type" value="mRNA"/>
</dbReference>
<keyword evidence="8 11" id="KW-0648">Protein biosynthesis</keyword>
<dbReference type="EC" id="3.5.1.88" evidence="3 11"/>
<dbReference type="CDD" id="cd00487">
    <property type="entry name" value="Pep_deformylase"/>
    <property type="match status" value="1"/>
</dbReference>
<evidence type="ECO:0000256" key="1">
    <source>
        <dbReference type="ARBA" id="ARBA00004229"/>
    </source>
</evidence>
<proteinExistence type="evidence at transcript level"/>
<evidence type="ECO:0000256" key="4">
    <source>
        <dbReference type="ARBA" id="ARBA00022528"/>
    </source>
</evidence>
<comment type="function">
    <text evidence="11">Removes the formyl group from the N-terminal Met of newly synthesized proteins.</text>
</comment>
<organism evidence="13">
    <name type="scientific">Bigelowiella natans</name>
    <name type="common">Pedinomonas minutissima</name>
    <name type="synonym">Chlorarachnion sp. (strain CCMP621)</name>
    <dbReference type="NCBI Taxonomy" id="227086"/>
    <lineage>
        <taxon>Eukaryota</taxon>
        <taxon>Sar</taxon>
        <taxon>Rhizaria</taxon>
        <taxon>Cercozoa</taxon>
        <taxon>Chlorarachniophyceae</taxon>
        <taxon>Bigelowiella</taxon>
    </lineage>
</organism>
<evidence type="ECO:0000256" key="9">
    <source>
        <dbReference type="ARBA" id="ARBA00022946"/>
    </source>
</evidence>
<dbReference type="GO" id="GO:0042586">
    <property type="term" value="F:peptide deformylase activity"/>
    <property type="evidence" value="ECO:0007669"/>
    <property type="project" value="UniProtKB-EC"/>
</dbReference>
<dbReference type="AlphaFoldDB" id="Q7XYP8"/>
<keyword evidence="10" id="KW-0408">Iron</keyword>
<dbReference type="HAMAP" id="MF_00163">
    <property type="entry name" value="Pep_deformylase"/>
    <property type="match status" value="1"/>
</dbReference>
<sequence length="315" mass="35337">MTFATVLGGISRCVPSKNILQGSLGRGVSAGPSRSRNSPASTTITTTTRFCSGNFGWSSFLPVVPKHDNDDVPRHRRNVKGFGRRKMSKMLDEMNSLKREKVRSMGTGPSSTTASIQWKGPLNVIKYPDPRLRTENEKITEFGKPLQELADEMFDVMYDDDGCGLAAPQVGINYRLMVFNPQGDRRKKDTEMVLANPEIISSGEEKDWFREGCLSFPGIRGQVERPTKVLIRAQDVKGEDIEFELEGFTARVFQHEYDHLSGTLFHDRMPDKEVAEIHAKLVTLEDNFVEANPILADDIKRVGPKPETKKVFGIF</sequence>